<dbReference type="Pfam" id="PF12705">
    <property type="entry name" value="PDDEXK_1"/>
    <property type="match status" value="1"/>
</dbReference>
<reference evidence="6 7" key="1">
    <citation type="submission" date="2018-01" db="EMBL/GenBank/DDBJ databases">
        <title>Draft genome sequence of Jiangella sp. GTF31.</title>
        <authorList>
            <person name="Sahin N."/>
            <person name="Ay H."/>
            <person name="Saygin H."/>
        </authorList>
    </citation>
    <scope>NUCLEOTIDE SEQUENCE [LARGE SCALE GENOMIC DNA]</scope>
    <source>
        <strain evidence="6 7">GTF31</strain>
    </source>
</reference>
<keyword evidence="7" id="KW-1185">Reference proteome</keyword>
<evidence type="ECO:0000313" key="6">
    <source>
        <dbReference type="EMBL" id="PZF84599.1"/>
    </source>
</evidence>
<dbReference type="InterPro" id="IPR011335">
    <property type="entry name" value="Restrct_endonuc-II-like"/>
</dbReference>
<accession>A0A2W2C8W4</accession>
<evidence type="ECO:0000256" key="2">
    <source>
        <dbReference type="ARBA" id="ARBA00022806"/>
    </source>
</evidence>
<gene>
    <name evidence="6" type="ORF">C1I92_08120</name>
</gene>
<dbReference type="RefSeq" id="WP_111254156.1">
    <property type="nucleotide sequence ID" value="NZ_POTW01000014.1"/>
</dbReference>
<evidence type="ECO:0000256" key="1">
    <source>
        <dbReference type="ARBA" id="ARBA00022763"/>
    </source>
</evidence>
<keyword evidence="2" id="KW-0067">ATP-binding</keyword>
<evidence type="ECO:0000259" key="5">
    <source>
        <dbReference type="Pfam" id="PF12705"/>
    </source>
</evidence>
<keyword evidence="2" id="KW-0378">Hydrolase</keyword>
<dbReference type="InterPro" id="IPR038726">
    <property type="entry name" value="PDDEXK_AddAB-type"/>
</dbReference>
<dbReference type="SUPFAM" id="SSF52980">
    <property type="entry name" value="Restriction endonuclease-like"/>
    <property type="match status" value="1"/>
</dbReference>
<feature type="region of interest" description="Disordered" evidence="4">
    <location>
        <begin position="273"/>
        <end position="300"/>
    </location>
</feature>
<dbReference type="EMBL" id="POTW01000014">
    <property type="protein sequence ID" value="PZF84599.1"/>
    <property type="molecule type" value="Genomic_DNA"/>
</dbReference>
<dbReference type="GO" id="GO:0004386">
    <property type="term" value="F:helicase activity"/>
    <property type="evidence" value="ECO:0007669"/>
    <property type="project" value="UniProtKB-KW"/>
</dbReference>
<dbReference type="Gene3D" id="3.90.320.10">
    <property type="match status" value="1"/>
</dbReference>
<dbReference type="InterPro" id="IPR011604">
    <property type="entry name" value="PDDEXK-like_dom_sf"/>
</dbReference>
<keyword evidence="2" id="KW-0347">Helicase</keyword>
<sequence>MTIRARAELGADPGAERVPSLSPSRAADFMTCPLLYRFRTIDRLPEPPSSEATRGTVVHSVLERLFELPADQRTPGRATELVRPAWDELMTAEPAVAELFADDADGSALAGWLASAEDLVEKYFELEDPRRLEPAERELYVETTLDSGLRLRGYVDRLDRAEATGDLRVVDYKTGKAPRAGFEQRAMFQMRFYALVLWRLHGRVPRLLQLIYLGSGELLRYEPDEADLRATERKLAALWAAIERATESGDWRASPSRLCDWCSHQALCPAYGGTPPPLPERVEAADDDEAPSPRTSPVDA</sequence>
<dbReference type="GO" id="GO:0006281">
    <property type="term" value="P:DNA repair"/>
    <property type="evidence" value="ECO:0007669"/>
    <property type="project" value="UniProtKB-KW"/>
</dbReference>
<name>A0A2W2C8W4_9ACTN</name>
<keyword evidence="3" id="KW-0234">DNA repair</keyword>
<dbReference type="AlphaFoldDB" id="A0A2W2C8W4"/>
<feature type="region of interest" description="Disordered" evidence="4">
    <location>
        <begin position="1"/>
        <end position="21"/>
    </location>
</feature>
<organism evidence="6 7">
    <name type="scientific">Jiangella anatolica</name>
    <dbReference type="NCBI Taxonomy" id="2670374"/>
    <lineage>
        <taxon>Bacteria</taxon>
        <taxon>Bacillati</taxon>
        <taxon>Actinomycetota</taxon>
        <taxon>Actinomycetes</taxon>
        <taxon>Jiangellales</taxon>
        <taxon>Jiangellaceae</taxon>
        <taxon>Jiangella</taxon>
    </lineage>
</organism>
<keyword evidence="2" id="KW-0547">Nucleotide-binding</keyword>
<evidence type="ECO:0000256" key="4">
    <source>
        <dbReference type="SAM" id="MobiDB-lite"/>
    </source>
</evidence>
<protein>
    <submittedName>
        <fullName evidence="6">Recombinase RecB</fullName>
    </submittedName>
</protein>
<proteinExistence type="predicted"/>
<dbReference type="Proteomes" id="UP000248764">
    <property type="component" value="Unassembled WGS sequence"/>
</dbReference>
<evidence type="ECO:0000256" key="3">
    <source>
        <dbReference type="ARBA" id="ARBA00023204"/>
    </source>
</evidence>
<evidence type="ECO:0000313" key="7">
    <source>
        <dbReference type="Proteomes" id="UP000248764"/>
    </source>
</evidence>
<comment type="caution">
    <text evidence="6">The sequence shown here is derived from an EMBL/GenBank/DDBJ whole genome shotgun (WGS) entry which is preliminary data.</text>
</comment>
<keyword evidence="1" id="KW-0227">DNA damage</keyword>
<feature type="domain" description="PD-(D/E)XK endonuclease-like" evidence="5">
    <location>
        <begin position="20"/>
        <end position="269"/>
    </location>
</feature>